<comment type="caution">
    <text evidence="1">The sequence shown here is derived from an EMBL/GenBank/DDBJ whole genome shotgun (WGS) entry which is preliminary data.</text>
</comment>
<name>A0A7D9F154_PARCT</name>
<dbReference type="AlphaFoldDB" id="A0A7D9F154"/>
<sequence>MPKILKNLEVVESKSKDAKAEVEAVVSSVTIAYVFTKYHVYLKPEQYESLLKCLRLPPDKEVCSKFKKSVIEYDDKILNSFKEIIVQFYQRRSETESLVDSFLLALPLLHFLRQESTPFEDVSCKNPVRFENWSWWGLEKMPYLKIRTNITARARVPQGSILGPLLFNLFINDLPCIPLNSELESYVDDSKLFLSFCIGKLQDVVTTVNNDLFTVATYLSNNCLLANPDKTKIMFFGTQQMLKHIPADTSFTFLGKTVQPVQNAKDLGLIMDPSLSFDEHIKQSVSSCMKKLHQVNRIKNLFRQSTLEMIIRSYVFSKLFYCSTVWSSTSQKNICKLKTV</sequence>
<keyword evidence="2" id="KW-1185">Reference proteome</keyword>
<accession>A0A7D9F154</accession>
<dbReference type="Pfam" id="PF00078">
    <property type="entry name" value="RVT_1"/>
    <property type="match status" value="1"/>
</dbReference>
<reference evidence="1" key="1">
    <citation type="submission" date="2020-04" db="EMBL/GenBank/DDBJ databases">
        <authorList>
            <person name="Alioto T."/>
            <person name="Alioto T."/>
            <person name="Gomez Garrido J."/>
        </authorList>
    </citation>
    <scope>NUCLEOTIDE SEQUENCE</scope>
    <source>
        <strain evidence="1">A484AB</strain>
    </source>
</reference>
<dbReference type="PROSITE" id="PS50878">
    <property type="entry name" value="RT_POL"/>
    <property type="match status" value="1"/>
</dbReference>
<evidence type="ECO:0000313" key="1">
    <source>
        <dbReference type="EMBL" id="CAB4020505.1"/>
    </source>
</evidence>
<dbReference type="Proteomes" id="UP001152795">
    <property type="component" value="Unassembled WGS sequence"/>
</dbReference>
<dbReference type="InterPro" id="IPR000477">
    <property type="entry name" value="RT_dom"/>
</dbReference>
<protein>
    <submittedName>
        <fullName evidence="1">Uncharacterized protein</fullName>
    </submittedName>
</protein>
<proteinExistence type="predicted"/>
<organism evidence="1 2">
    <name type="scientific">Paramuricea clavata</name>
    <name type="common">Red gorgonian</name>
    <name type="synonym">Violescent sea-whip</name>
    <dbReference type="NCBI Taxonomy" id="317549"/>
    <lineage>
        <taxon>Eukaryota</taxon>
        <taxon>Metazoa</taxon>
        <taxon>Cnidaria</taxon>
        <taxon>Anthozoa</taxon>
        <taxon>Octocorallia</taxon>
        <taxon>Malacalcyonacea</taxon>
        <taxon>Plexauridae</taxon>
        <taxon>Paramuricea</taxon>
    </lineage>
</organism>
<dbReference type="OrthoDB" id="3230070at2759"/>
<dbReference type="EMBL" id="CACRXK020010987">
    <property type="protein sequence ID" value="CAB4020505.1"/>
    <property type="molecule type" value="Genomic_DNA"/>
</dbReference>
<evidence type="ECO:0000313" key="2">
    <source>
        <dbReference type="Proteomes" id="UP001152795"/>
    </source>
</evidence>
<dbReference type="PANTHER" id="PTHR33332">
    <property type="entry name" value="REVERSE TRANSCRIPTASE DOMAIN-CONTAINING PROTEIN"/>
    <property type="match status" value="1"/>
</dbReference>
<gene>
    <name evidence="1" type="ORF">PACLA_8A036991</name>
</gene>